<accession>A0ABT0XEZ0</accession>
<evidence type="ECO:0000313" key="2">
    <source>
        <dbReference type="EMBL" id="MCM2674447.1"/>
    </source>
</evidence>
<comment type="caution">
    <text evidence="2">The sequence shown here is derived from an EMBL/GenBank/DDBJ whole genome shotgun (WGS) entry which is preliminary data.</text>
</comment>
<dbReference type="EMBL" id="JAMQJY010000001">
    <property type="protein sequence ID" value="MCM2674447.1"/>
    <property type="molecule type" value="Genomic_DNA"/>
</dbReference>
<organism evidence="2 3">
    <name type="scientific">Alkalicoccobacillus plakortidis</name>
    <dbReference type="NCBI Taxonomy" id="444060"/>
    <lineage>
        <taxon>Bacteria</taxon>
        <taxon>Bacillati</taxon>
        <taxon>Bacillota</taxon>
        <taxon>Bacilli</taxon>
        <taxon>Bacillales</taxon>
        <taxon>Bacillaceae</taxon>
        <taxon>Alkalicoccobacillus</taxon>
    </lineage>
</organism>
<evidence type="ECO:0008006" key="4">
    <source>
        <dbReference type="Google" id="ProtNLM"/>
    </source>
</evidence>
<sequence>MDQEGNDQDADQQFAESMENVADKDTLREDTLTTQKLDKEQDAYK</sequence>
<name>A0ABT0XEZ0_9BACI</name>
<evidence type="ECO:0000313" key="3">
    <source>
        <dbReference type="Proteomes" id="UP001203665"/>
    </source>
</evidence>
<gene>
    <name evidence="2" type="ORF">NDM98_02245</name>
</gene>
<keyword evidence="3" id="KW-1185">Reference proteome</keyword>
<protein>
    <recommendedName>
        <fullName evidence="4">DUF4025 domain-containing protein</fullName>
    </recommendedName>
</protein>
<dbReference type="Proteomes" id="UP001203665">
    <property type="component" value="Unassembled WGS sequence"/>
</dbReference>
<proteinExistence type="predicted"/>
<evidence type="ECO:0000256" key="1">
    <source>
        <dbReference type="SAM" id="MobiDB-lite"/>
    </source>
</evidence>
<feature type="compositionally biased region" description="Acidic residues" evidence="1">
    <location>
        <begin position="1"/>
        <end position="10"/>
    </location>
</feature>
<feature type="compositionally biased region" description="Basic and acidic residues" evidence="1">
    <location>
        <begin position="21"/>
        <end position="45"/>
    </location>
</feature>
<reference evidence="2" key="1">
    <citation type="submission" date="2022-06" db="EMBL/GenBank/DDBJ databases">
        <title>Alkalicoccobacillus porphyridii sp. nov., isolated from a marine red alga, Porphyridium purpureum and reclassification of Shouchella plakortidis and Shouchella gibsonii as Alkalicoccobacillus plakortidis comb. nov. and Alkalicoccobacillus gibsonii comb. nov.</title>
        <authorList>
            <person name="Kim K.H."/>
            <person name="Lee J.K."/>
            <person name="Han D.M."/>
            <person name="Baek J.H."/>
            <person name="Jeon C.O."/>
        </authorList>
    </citation>
    <scope>NUCLEOTIDE SEQUENCE</scope>
    <source>
        <strain evidence="2">DSM 19153</strain>
    </source>
</reference>
<feature type="region of interest" description="Disordered" evidence="1">
    <location>
        <begin position="1"/>
        <end position="45"/>
    </location>
</feature>